<dbReference type="InterPro" id="IPR008257">
    <property type="entry name" value="Pept_M19"/>
</dbReference>
<dbReference type="EC" id="3.4.13.19" evidence="1"/>
<dbReference type="GO" id="GO:0006508">
    <property type="term" value="P:proteolysis"/>
    <property type="evidence" value="ECO:0007669"/>
    <property type="project" value="UniProtKB-KW"/>
</dbReference>
<dbReference type="CDD" id="cd01301">
    <property type="entry name" value="rDP_like"/>
    <property type="match status" value="1"/>
</dbReference>
<comment type="cofactor">
    <cofactor evidence="1">
        <name>Zn(2+)</name>
        <dbReference type="ChEBI" id="CHEBI:29105"/>
    </cofactor>
</comment>
<dbReference type="Proteomes" id="UP000717996">
    <property type="component" value="Unassembled WGS sequence"/>
</dbReference>
<dbReference type="InterPro" id="IPR000873">
    <property type="entry name" value="AMP-dep_synth/lig_dom"/>
</dbReference>
<dbReference type="Gene3D" id="3.20.20.140">
    <property type="entry name" value="Metal-dependent hydrolases"/>
    <property type="match status" value="1"/>
</dbReference>
<keyword evidence="1" id="KW-0482">Metalloprotease</keyword>
<feature type="domain" description="AMP-dependent synthetase/ligase" evidence="2">
    <location>
        <begin position="87"/>
        <end position="521"/>
    </location>
</feature>
<comment type="caution">
    <text evidence="3">The sequence shown here is derived from an EMBL/GenBank/DDBJ whole genome shotgun (WGS) entry which is preliminary data.</text>
</comment>
<dbReference type="Pfam" id="PF00501">
    <property type="entry name" value="AMP-binding"/>
    <property type="match status" value="1"/>
</dbReference>
<name>A0A9P6YGE5_RHIOR</name>
<dbReference type="GO" id="GO:0046872">
    <property type="term" value="F:metal ion binding"/>
    <property type="evidence" value="ECO:0007669"/>
    <property type="project" value="UniProtKB-UniRule"/>
</dbReference>
<evidence type="ECO:0000256" key="1">
    <source>
        <dbReference type="RuleBase" id="RU341113"/>
    </source>
</evidence>
<protein>
    <recommendedName>
        <fullName evidence="1">Dipeptidase</fullName>
        <ecNumber evidence="1">3.4.13.19</ecNumber>
    </recommendedName>
</protein>
<dbReference type="InterPro" id="IPR042099">
    <property type="entry name" value="ANL_N_sf"/>
</dbReference>
<accession>A0A9P6YGE5</accession>
<dbReference type="InterPro" id="IPR020845">
    <property type="entry name" value="AMP-binding_CS"/>
</dbReference>
<proteinExistence type="inferred from homology"/>
<dbReference type="PANTHER" id="PTHR10443:SF12">
    <property type="entry name" value="DIPEPTIDASE"/>
    <property type="match status" value="1"/>
</dbReference>
<keyword evidence="1" id="KW-0645">Protease</keyword>
<dbReference type="Gene3D" id="3.40.50.12780">
    <property type="entry name" value="N-terminal domain of ligase-like"/>
    <property type="match status" value="1"/>
</dbReference>
<comment type="similarity">
    <text evidence="1">Belongs to the metallo-dependent hydrolases superfamily. Peptidase M19 family.</text>
</comment>
<evidence type="ECO:0000259" key="2">
    <source>
        <dbReference type="Pfam" id="PF00501"/>
    </source>
</evidence>
<dbReference type="AlphaFoldDB" id="A0A9P6YGE5"/>
<keyword evidence="1" id="KW-0378">Hydrolase</keyword>
<keyword evidence="1" id="KW-0224">Dipeptidase</keyword>
<dbReference type="SUPFAM" id="SSF56801">
    <property type="entry name" value="Acetyl-CoA synthetase-like"/>
    <property type="match status" value="1"/>
</dbReference>
<dbReference type="PROSITE" id="PS51365">
    <property type="entry name" value="RENAL_DIPEPTIDASE_2"/>
    <property type="match status" value="1"/>
</dbReference>
<keyword evidence="1" id="KW-0479">Metal-binding</keyword>
<gene>
    <name evidence="3" type="ORF">G6F51_004001</name>
</gene>
<dbReference type="EMBL" id="JAANIT010000422">
    <property type="protein sequence ID" value="KAG1547879.1"/>
    <property type="molecule type" value="Genomic_DNA"/>
</dbReference>
<dbReference type="SUPFAM" id="SSF51556">
    <property type="entry name" value="Metallo-dependent hydrolases"/>
    <property type="match status" value="1"/>
</dbReference>
<dbReference type="PANTHER" id="PTHR10443">
    <property type="entry name" value="MICROSOMAL DIPEPTIDASE"/>
    <property type="match status" value="1"/>
</dbReference>
<keyword evidence="1" id="KW-0862">Zinc</keyword>
<evidence type="ECO:0000313" key="4">
    <source>
        <dbReference type="Proteomes" id="UP000717996"/>
    </source>
</evidence>
<dbReference type="PROSITE" id="PS00869">
    <property type="entry name" value="RENAL_DIPEPTIDASE_1"/>
    <property type="match status" value="1"/>
</dbReference>
<dbReference type="InterPro" id="IPR000180">
    <property type="entry name" value="Dipep_AS"/>
</dbReference>
<organism evidence="3 4">
    <name type="scientific">Rhizopus oryzae</name>
    <name type="common">Mucormycosis agent</name>
    <name type="synonym">Rhizopus arrhizus var. delemar</name>
    <dbReference type="NCBI Taxonomy" id="64495"/>
    <lineage>
        <taxon>Eukaryota</taxon>
        <taxon>Fungi</taxon>
        <taxon>Fungi incertae sedis</taxon>
        <taxon>Mucoromycota</taxon>
        <taxon>Mucoromycotina</taxon>
        <taxon>Mucoromycetes</taxon>
        <taxon>Mucorales</taxon>
        <taxon>Mucorineae</taxon>
        <taxon>Rhizopodaceae</taxon>
        <taxon>Rhizopus</taxon>
    </lineage>
</organism>
<dbReference type="GO" id="GO:0070573">
    <property type="term" value="F:metallodipeptidase activity"/>
    <property type="evidence" value="ECO:0007669"/>
    <property type="project" value="InterPro"/>
</dbReference>
<sequence>MNYIKGLFLQNTENPTVQVDSDQHIYRSRHAEHGFVSTPLLPKLEKDACIIGNVWKETVKANENKDVFGSRQLIKIHTKEKSTEEGKKPKKWTYFELDKYTWLNYKEANQRVQKVASSLQKHGFKHGDIVLLYCKTRAEWMITAIACLTLGLVITTAYDSMPPDSVSHIIKETEAKGIFTETSLFGTLNKAYKDLDKKEQPKFVIYAGEEFEASKEIQDFKDQKSNDVEIVHYKDILDQESEEEIRPKESPKPDDLALIMYTSGSTGAPKGVELTHANIIAAMGAAEYLVADFLSEGKHLYIGFLPLAHVLEFIVEFIMIALGIPIGYGSMRTLMNDSVCGPNGQGKGVGDLKELKPTIMAGVPAVWEKIRKGVEGQLQKQHWAIRQAFYAAIEAKWQLLNFFGKPNALTNAYDSILFRQISDVTGGNLKYGLSGGAPVSFETQKFITSTLCFMLQGYGLTECCGLAAVTLPSLGLVTGIIGPPSPSIEFRFVDVPDTDYKAKDNIGELWLRGPSLMRGYYKRSDITNEALTSDGWFKTGDIAKLNPDGTFAIADRVKNLVKLSHGEYIALENLESKYRNCSAIKNICLVADSDKSYIIGVVEPADNDVDKDKLLKELQQTASSSGCSRVEIVKDIIVTRDRDWMKDLMTTSGKVKPYAFAGEHQQQVLSVNKHHKTQDPLKRVHKILRHHPLIDTHNDLPMSLAFMFDGKINNMNLTHLDWGHTDIQRLRQGQLTGQFWSIYYDCEDTSSNQILKAMESIDVTKRMINLYPDTFQIATNTKEFKKAFKRGRIASMMGIEGGQMIDSSMAALRQFYDLGVRYMTLTHNCHTPWAESCCDTQPAPFGQGVGLTEFGKKVVLEMNRLGMMVDISHVAHSTMNAVLNVTQAPVLFSHSSSNAICPIERNVPDSVLKRLEETDGVVMVNFYNNFVQCDPTKEVTLSDVADHVEHVAALAGKDRVGLGADYNGIESTPTGLEDVSKYPDLLAELARRGWSDEELIGLAGENFLRVWKKVEKASRKLAKNQLPIEDKLSDYN</sequence>
<dbReference type="Pfam" id="PF01244">
    <property type="entry name" value="Peptidase_M19"/>
    <property type="match status" value="1"/>
</dbReference>
<dbReference type="PROSITE" id="PS00455">
    <property type="entry name" value="AMP_BINDING"/>
    <property type="match status" value="1"/>
</dbReference>
<reference evidence="3" key="1">
    <citation type="journal article" date="2020" name="Microb. Genom.">
        <title>Genetic diversity of clinical and environmental Mucorales isolates obtained from an investigation of mucormycosis cases among solid organ transplant recipients.</title>
        <authorList>
            <person name="Nguyen M.H."/>
            <person name="Kaul D."/>
            <person name="Muto C."/>
            <person name="Cheng S.J."/>
            <person name="Richter R.A."/>
            <person name="Bruno V.M."/>
            <person name="Liu G."/>
            <person name="Beyhan S."/>
            <person name="Sundermann A.J."/>
            <person name="Mounaud S."/>
            <person name="Pasculle A.W."/>
            <person name="Nierman W.C."/>
            <person name="Driscoll E."/>
            <person name="Cumbie R."/>
            <person name="Clancy C.J."/>
            <person name="Dupont C.L."/>
        </authorList>
    </citation>
    <scope>NUCLEOTIDE SEQUENCE</scope>
    <source>
        <strain evidence="3">GL16</strain>
    </source>
</reference>
<dbReference type="OrthoDB" id="445695at2759"/>
<comment type="catalytic activity">
    <reaction evidence="1">
        <text>an L-aminoacyl-L-amino acid + H2O = 2 an L-alpha-amino acid</text>
        <dbReference type="Rhea" id="RHEA:48940"/>
        <dbReference type="ChEBI" id="CHEBI:15377"/>
        <dbReference type="ChEBI" id="CHEBI:59869"/>
        <dbReference type="ChEBI" id="CHEBI:77460"/>
        <dbReference type="EC" id="3.4.13.19"/>
    </reaction>
</comment>
<evidence type="ECO:0000313" key="3">
    <source>
        <dbReference type="EMBL" id="KAG1547879.1"/>
    </source>
</evidence>
<dbReference type="InterPro" id="IPR032466">
    <property type="entry name" value="Metal_Hydrolase"/>
</dbReference>